<gene>
    <name evidence="6" type="primary">LOC110983854</name>
</gene>
<dbReference type="Proteomes" id="UP000694845">
    <property type="component" value="Unplaced"/>
</dbReference>
<dbReference type="InterPro" id="IPR000008">
    <property type="entry name" value="C2_dom"/>
</dbReference>
<name>A0A8B7Z2F5_ACAPL</name>
<dbReference type="InterPro" id="IPR001565">
    <property type="entry name" value="Synaptotagmin"/>
</dbReference>
<evidence type="ECO:0000256" key="1">
    <source>
        <dbReference type="ARBA" id="ARBA00022737"/>
    </source>
</evidence>
<keyword evidence="3" id="KW-1133">Transmembrane helix</keyword>
<dbReference type="GO" id="GO:0000149">
    <property type="term" value="F:SNARE binding"/>
    <property type="evidence" value="ECO:0007669"/>
    <property type="project" value="TreeGrafter"/>
</dbReference>
<feature type="domain" description="C2" evidence="4">
    <location>
        <begin position="333"/>
        <end position="468"/>
    </location>
</feature>
<sequence>MISSGRGRFVVGDVQIQRNLQGNMQMYLLGVVIALGVVLCIVMVIAAYLFCRHWGFKLDPAKEERYNDFLNRVQHGGQDSVAMGLKKAAPRRVGQRNGSRLKASDPNVSPGPPVSPVVLNSNYSFTIPKATSPGFQGDSFTLEKPQPAVGALSPTSKTPSMMARLDPAQLDPSAHMYKENHTVRKLSADAGVPGPSLGIINFSLKYNPEMGLLTIRLIQARDLQPREFSGTADPYCKISVVPHSNKTLQSKVHRKTLCPEFKESFVFEIPEPDIHRQTARIQLFDFDQFSRDECIGTAVLALTNVDLSEKVEVWKEIKAVPVAHRRQSDEAPELGDIMFSLAYLPSAERLTVVILKARNLKAIKLLEDRRTSDPYIKVSIFCNTKRLKKKKTSTKHNTVHPVFNEALVFNVVQESLRHLTLEFQIIHENRIGQNEVLGRAVLGPDSQGEELAHWNDMISSSKPVARWHRLIT</sequence>
<dbReference type="PRINTS" id="PR00399">
    <property type="entry name" value="SYNAPTOTAGMN"/>
</dbReference>
<evidence type="ECO:0000313" key="6">
    <source>
        <dbReference type="RefSeq" id="XP_022099152.1"/>
    </source>
</evidence>
<feature type="domain" description="C2" evidence="4">
    <location>
        <begin position="196"/>
        <end position="315"/>
    </location>
</feature>
<dbReference type="GO" id="GO:0001786">
    <property type="term" value="F:phosphatidylserine binding"/>
    <property type="evidence" value="ECO:0007669"/>
    <property type="project" value="TreeGrafter"/>
</dbReference>
<dbReference type="InterPro" id="IPR035892">
    <property type="entry name" value="C2_domain_sf"/>
</dbReference>
<keyword evidence="5" id="KW-1185">Reference proteome</keyword>
<keyword evidence="3" id="KW-0472">Membrane</keyword>
<dbReference type="GO" id="GO:0017156">
    <property type="term" value="P:calcium-ion regulated exocytosis"/>
    <property type="evidence" value="ECO:0007669"/>
    <property type="project" value="TreeGrafter"/>
</dbReference>
<dbReference type="PANTHER" id="PTHR10024">
    <property type="entry name" value="SYNAPTOTAGMIN"/>
    <property type="match status" value="1"/>
</dbReference>
<proteinExistence type="predicted"/>
<dbReference type="GO" id="GO:0005509">
    <property type="term" value="F:calcium ion binding"/>
    <property type="evidence" value="ECO:0007669"/>
    <property type="project" value="TreeGrafter"/>
</dbReference>
<dbReference type="GO" id="GO:0030276">
    <property type="term" value="F:clathrin binding"/>
    <property type="evidence" value="ECO:0007669"/>
    <property type="project" value="TreeGrafter"/>
</dbReference>
<dbReference type="KEGG" id="aplc:110983854"/>
<feature type="region of interest" description="Disordered" evidence="2">
    <location>
        <begin position="86"/>
        <end position="113"/>
    </location>
</feature>
<reference evidence="6" key="1">
    <citation type="submission" date="2025-08" db="UniProtKB">
        <authorList>
            <consortium name="RefSeq"/>
        </authorList>
    </citation>
    <scope>IDENTIFICATION</scope>
</reference>
<dbReference type="Gene3D" id="2.60.40.150">
    <property type="entry name" value="C2 domain"/>
    <property type="match status" value="2"/>
</dbReference>
<evidence type="ECO:0000313" key="5">
    <source>
        <dbReference type="Proteomes" id="UP000694845"/>
    </source>
</evidence>
<dbReference type="Pfam" id="PF00168">
    <property type="entry name" value="C2"/>
    <property type="match status" value="2"/>
</dbReference>
<evidence type="ECO:0000256" key="2">
    <source>
        <dbReference type="SAM" id="MobiDB-lite"/>
    </source>
</evidence>
<dbReference type="OrthoDB" id="67700at2759"/>
<keyword evidence="1" id="KW-0677">Repeat</keyword>
<dbReference type="GO" id="GO:0070382">
    <property type="term" value="C:exocytic vesicle"/>
    <property type="evidence" value="ECO:0007669"/>
    <property type="project" value="TreeGrafter"/>
</dbReference>
<dbReference type="GeneID" id="110983854"/>
<dbReference type="CDD" id="cd00276">
    <property type="entry name" value="C2B_Synaptotagmin"/>
    <property type="match status" value="1"/>
</dbReference>
<organism evidence="5 6">
    <name type="scientific">Acanthaster planci</name>
    <name type="common">Crown-of-thorns starfish</name>
    <dbReference type="NCBI Taxonomy" id="133434"/>
    <lineage>
        <taxon>Eukaryota</taxon>
        <taxon>Metazoa</taxon>
        <taxon>Echinodermata</taxon>
        <taxon>Eleutherozoa</taxon>
        <taxon>Asterozoa</taxon>
        <taxon>Asteroidea</taxon>
        <taxon>Valvatacea</taxon>
        <taxon>Valvatida</taxon>
        <taxon>Acanthasteridae</taxon>
        <taxon>Acanthaster</taxon>
    </lineage>
</organism>
<dbReference type="GO" id="GO:0005544">
    <property type="term" value="F:calcium-dependent phospholipid binding"/>
    <property type="evidence" value="ECO:0007669"/>
    <property type="project" value="TreeGrafter"/>
</dbReference>
<dbReference type="CDD" id="cd08387">
    <property type="entry name" value="C2A_Synaptotagmin-8"/>
    <property type="match status" value="1"/>
</dbReference>
<dbReference type="SUPFAM" id="SSF49562">
    <property type="entry name" value="C2 domain (Calcium/lipid-binding domain, CaLB)"/>
    <property type="match status" value="2"/>
</dbReference>
<keyword evidence="3" id="KW-0812">Transmembrane</keyword>
<protein>
    <submittedName>
        <fullName evidence="6">Synaptotagmin-1-like isoform X1</fullName>
    </submittedName>
</protein>
<evidence type="ECO:0000259" key="4">
    <source>
        <dbReference type="PROSITE" id="PS50004"/>
    </source>
</evidence>
<accession>A0A8B7Z2F5</accession>
<dbReference type="SMART" id="SM00239">
    <property type="entry name" value="C2"/>
    <property type="match status" value="2"/>
</dbReference>
<dbReference type="GO" id="GO:0005886">
    <property type="term" value="C:plasma membrane"/>
    <property type="evidence" value="ECO:0007669"/>
    <property type="project" value="TreeGrafter"/>
</dbReference>
<dbReference type="RefSeq" id="XP_022099152.1">
    <property type="nucleotide sequence ID" value="XM_022243460.1"/>
</dbReference>
<evidence type="ECO:0000256" key="3">
    <source>
        <dbReference type="SAM" id="Phobius"/>
    </source>
</evidence>
<feature type="transmembrane region" description="Helical" evidence="3">
    <location>
        <begin position="27"/>
        <end position="50"/>
    </location>
</feature>
<dbReference type="PANTHER" id="PTHR10024:SF383">
    <property type="entry name" value="C2 DOMAIN-CONTAINING PROTEIN"/>
    <property type="match status" value="1"/>
</dbReference>
<dbReference type="AlphaFoldDB" id="A0A8B7Z2F5"/>
<dbReference type="PROSITE" id="PS50004">
    <property type="entry name" value="C2"/>
    <property type="match status" value="2"/>
</dbReference>